<dbReference type="Proteomes" id="UP000266861">
    <property type="component" value="Unassembled WGS sequence"/>
</dbReference>
<gene>
    <name evidence="1" type="ORF">Glove_139g280</name>
</gene>
<organism evidence="1 2">
    <name type="scientific">Diversispora epigaea</name>
    <dbReference type="NCBI Taxonomy" id="1348612"/>
    <lineage>
        <taxon>Eukaryota</taxon>
        <taxon>Fungi</taxon>
        <taxon>Fungi incertae sedis</taxon>
        <taxon>Mucoromycota</taxon>
        <taxon>Glomeromycotina</taxon>
        <taxon>Glomeromycetes</taxon>
        <taxon>Diversisporales</taxon>
        <taxon>Diversisporaceae</taxon>
        <taxon>Diversispora</taxon>
    </lineage>
</organism>
<proteinExistence type="predicted"/>
<keyword evidence="2" id="KW-1185">Reference proteome</keyword>
<dbReference type="AlphaFoldDB" id="A0A397IZP0"/>
<protein>
    <submittedName>
        <fullName evidence="1">Uncharacterized protein</fullName>
    </submittedName>
</protein>
<sequence>MSLEEKGGIKTQPFGVMYILVLSVLTAGKTSHITHASTITSWIVGDIENQQWKRDSQRKAALKTIDSIVDINEYFLK</sequence>
<comment type="caution">
    <text evidence="1">The sequence shown here is derived from an EMBL/GenBank/DDBJ whole genome shotgun (WGS) entry which is preliminary data.</text>
</comment>
<accession>A0A397IZP0</accession>
<name>A0A397IZP0_9GLOM</name>
<evidence type="ECO:0000313" key="1">
    <source>
        <dbReference type="EMBL" id="RHZ80092.1"/>
    </source>
</evidence>
<reference evidence="1 2" key="1">
    <citation type="submission" date="2018-08" db="EMBL/GenBank/DDBJ databases">
        <title>Genome and evolution of the arbuscular mycorrhizal fungus Diversispora epigaea (formerly Glomus versiforme) and its bacterial endosymbionts.</title>
        <authorList>
            <person name="Sun X."/>
            <person name="Fei Z."/>
            <person name="Harrison M."/>
        </authorList>
    </citation>
    <scope>NUCLEOTIDE SEQUENCE [LARGE SCALE GENOMIC DNA]</scope>
    <source>
        <strain evidence="1 2">IT104</strain>
    </source>
</reference>
<evidence type="ECO:0000313" key="2">
    <source>
        <dbReference type="Proteomes" id="UP000266861"/>
    </source>
</evidence>
<dbReference type="EMBL" id="PQFF01000130">
    <property type="protein sequence ID" value="RHZ80092.1"/>
    <property type="molecule type" value="Genomic_DNA"/>
</dbReference>